<keyword evidence="3" id="KW-1185">Reference proteome</keyword>
<feature type="compositionally biased region" description="Pro residues" evidence="1">
    <location>
        <begin position="29"/>
        <end position="41"/>
    </location>
</feature>
<name>A0ABU2AS51_9ACTN</name>
<comment type="caution">
    <text evidence="2">The sequence shown here is derived from an EMBL/GenBank/DDBJ whole genome shotgun (WGS) entry which is preliminary data.</text>
</comment>
<dbReference type="EMBL" id="JAVDYD010000001">
    <property type="protein sequence ID" value="MDR7340036.1"/>
    <property type="molecule type" value="Genomic_DNA"/>
</dbReference>
<dbReference type="Proteomes" id="UP001183604">
    <property type="component" value="Unassembled WGS sequence"/>
</dbReference>
<proteinExistence type="predicted"/>
<reference evidence="2 3" key="1">
    <citation type="submission" date="2023-07" db="EMBL/GenBank/DDBJ databases">
        <title>Sequencing the genomes of 1000 actinobacteria strains.</title>
        <authorList>
            <person name="Klenk H.-P."/>
        </authorList>
    </citation>
    <scope>NUCLEOTIDE SEQUENCE [LARGE SCALE GENOMIC DNA]</scope>
    <source>
        <strain evidence="2 3">DSM 44724</strain>
    </source>
</reference>
<feature type="compositionally biased region" description="Basic residues" evidence="1">
    <location>
        <begin position="67"/>
        <end position="77"/>
    </location>
</feature>
<organism evidence="2 3">
    <name type="scientific">Glycomyces lechevalierae</name>
    <dbReference type="NCBI Taxonomy" id="256034"/>
    <lineage>
        <taxon>Bacteria</taxon>
        <taxon>Bacillati</taxon>
        <taxon>Actinomycetota</taxon>
        <taxon>Actinomycetes</taxon>
        <taxon>Glycomycetales</taxon>
        <taxon>Glycomycetaceae</taxon>
        <taxon>Glycomyces</taxon>
    </lineage>
</organism>
<sequence>MPGGIPDPDDQSRSGPGRIRRTTDAAPRPGRPQAPPHPPWGPTSLPQLFSAPPTGNRPTAGPAPTFTRKRERARRRPATPYFRRGHLQSFDRCRPSRRLPTVESTPTDAIASERQ</sequence>
<evidence type="ECO:0000256" key="1">
    <source>
        <dbReference type="SAM" id="MobiDB-lite"/>
    </source>
</evidence>
<feature type="region of interest" description="Disordered" evidence="1">
    <location>
        <begin position="1"/>
        <end position="115"/>
    </location>
</feature>
<evidence type="ECO:0000313" key="3">
    <source>
        <dbReference type="Proteomes" id="UP001183604"/>
    </source>
</evidence>
<accession>A0ABU2AS51</accession>
<evidence type="ECO:0000313" key="2">
    <source>
        <dbReference type="EMBL" id="MDR7340036.1"/>
    </source>
</evidence>
<protein>
    <submittedName>
        <fullName evidence="2">Uncharacterized protein</fullName>
    </submittedName>
</protein>
<gene>
    <name evidence="2" type="ORF">J2S69_003755</name>
</gene>